<organism evidence="2 3">
    <name type="scientific">Roridomyces roridus</name>
    <dbReference type="NCBI Taxonomy" id="1738132"/>
    <lineage>
        <taxon>Eukaryota</taxon>
        <taxon>Fungi</taxon>
        <taxon>Dikarya</taxon>
        <taxon>Basidiomycota</taxon>
        <taxon>Agaricomycotina</taxon>
        <taxon>Agaricomycetes</taxon>
        <taxon>Agaricomycetidae</taxon>
        <taxon>Agaricales</taxon>
        <taxon>Marasmiineae</taxon>
        <taxon>Mycenaceae</taxon>
        <taxon>Roridomyces</taxon>
    </lineage>
</organism>
<dbReference type="Proteomes" id="UP001221142">
    <property type="component" value="Unassembled WGS sequence"/>
</dbReference>
<gene>
    <name evidence="2" type="ORF">FB45DRAFT_868412</name>
</gene>
<feature type="region of interest" description="Disordered" evidence="1">
    <location>
        <begin position="1"/>
        <end position="104"/>
    </location>
</feature>
<evidence type="ECO:0000313" key="2">
    <source>
        <dbReference type="EMBL" id="KAJ7627168.1"/>
    </source>
</evidence>
<dbReference type="AlphaFoldDB" id="A0AAD7BPT3"/>
<accession>A0AAD7BPT3</accession>
<proteinExistence type="predicted"/>
<protein>
    <submittedName>
        <fullName evidence="2">Uncharacterized protein</fullName>
    </submittedName>
</protein>
<comment type="caution">
    <text evidence="2">The sequence shown here is derived from an EMBL/GenBank/DDBJ whole genome shotgun (WGS) entry which is preliminary data.</text>
</comment>
<feature type="compositionally biased region" description="Basic and acidic residues" evidence="1">
    <location>
        <begin position="10"/>
        <end position="33"/>
    </location>
</feature>
<keyword evidence="3" id="KW-1185">Reference proteome</keyword>
<evidence type="ECO:0000256" key="1">
    <source>
        <dbReference type="SAM" id="MobiDB-lite"/>
    </source>
</evidence>
<sequence>MRKSKKRGKFKVDPDAKYRSRVSKAEKAHDHRNAQARYYARNAHTIRDKRRRQAAEKKEKKRAAKQQRRTTQRSSPPPALAASESSLDQHARSSGAIPQDDSDTRLSFSMIPKYVGVDCGSSDSQPSFEASFWDPRAFSVVNRFNFSSVKPSEESIFAGKSLNSDELLATRALAELGRGGQIDSQSKVSHCSSTTAIQAARAHVAELNSSPLTPPTKTQVAKWRQSVVVGGRDNDRLPYLLRWRDAVAAADSGSHAG</sequence>
<feature type="compositionally biased region" description="Basic residues" evidence="1">
    <location>
        <begin position="59"/>
        <end position="71"/>
    </location>
</feature>
<evidence type="ECO:0000313" key="3">
    <source>
        <dbReference type="Proteomes" id="UP001221142"/>
    </source>
</evidence>
<dbReference type="EMBL" id="JARKIF010000011">
    <property type="protein sequence ID" value="KAJ7627168.1"/>
    <property type="molecule type" value="Genomic_DNA"/>
</dbReference>
<name>A0AAD7BPT3_9AGAR</name>
<reference evidence="2" key="1">
    <citation type="submission" date="2023-03" db="EMBL/GenBank/DDBJ databases">
        <title>Massive genome expansion in bonnet fungi (Mycena s.s.) driven by repeated elements and novel gene families across ecological guilds.</title>
        <authorList>
            <consortium name="Lawrence Berkeley National Laboratory"/>
            <person name="Harder C.B."/>
            <person name="Miyauchi S."/>
            <person name="Viragh M."/>
            <person name="Kuo A."/>
            <person name="Thoen E."/>
            <person name="Andreopoulos B."/>
            <person name="Lu D."/>
            <person name="Skrede I."/>
            <person name="Drula E."/>
            <person name="Henrissat B."/>
            <person name="Morin E."/>
            <person name="Kohler A."/>
            <person name="Barry K."/>
            <person name="LaButti K."/>
            <person name="Morin E."/>
            <person name="Salamov A."/>
            <person name="Lipzen A."/>
            <person name="Mereny Z."/>
            <person name="Hegedus B."/>
            <person name="Baldrian P."/>
            <person name="Stursova M."/>
            <person name="Weitz H."/>
            <person name="Taylor A."/>
            <person name="Grigoriev I.V."/>
            <person name="Nagy L.G."/>
            <person name="Martin F."/>
            <person name="Kauserud H."/>
        </authorList>
    </citation>
    <scope>NUCLEOTIDE SEQUENCE</scope>
    <source>
        <strain evidence="2">9284</strain>
    </source>
</reference>